<dbReference type="InterPro" id="IPR036271">
    <property type="entry name" value="Tet_transcr_reg_TetR-rel_C_sf"/>
</dbReference>
<dbReference type="Pfam" id="PF00440">
    <property type="entry name" value="TetR_N"/>
    <property type="match status" value="1"/>
</dbReference>
<evidence type="ECO:0000256" key="2">
    <source>
        <dbReference type="ARBA" id="ARBA00023125"/>
    </source>
</evidence>
<evidence type="ECO:0000256" key="3">
    <source>
        <dbReference type="ARBA" id="ARBA00023163"/>
    </source>
</evidence>
<dbReference type="AlphaFoldDB" id="A0A544W8K4"/>
<accession>A0A544W8K4</accession>
<dbReference type="SUPFAM" id="SSF48498">
    <property type="entry name" value="Tetracyclin repressor-like, C-terminal domain"/>
    <property type="match status" value="1"/>
</dbReference>
<keyword evidence="3" id="KW-0804">Transcription</keyword>
<keyword evidence="1" id="KW-0805">Transcription regulation</keyword>
<dbReference type="InterPro" id="IPR001647">
    <property type="entry name" value="HTH_TetR"/>
</dbReference>
<dbReference type="GO" id="GO:0003677">
    <property type="term" value="F:DNA binding"/>
    <property type="evidence" value="ECO:0007669"/>
    <property type="project" value="UniProtKB-KW"/>
</dbReference>
<dbReference type="Pfam" id="PF21993">
    <property type="entry name" value="TetR_C_13_2"/>
    <property type="match status" value="1"/>
</dbReference>
<evidence type="ECO:0000313" key="6">
    <source>
        <dbReference type="EMBL" id="TQR88572.1"/>
    </source>
</evidence>
<feature type="domain" description="HTH tetR-type" evidence="4">
    <location>
        <begin position="27"/>
        <end position="70"/>
    </location>
</feature>
<dbReference type="InterPro" id="IPR009057">
    <property type="entry name" value="Homeodomain-like_sf"/>
</dbReference>
<feature type="domain" description="Transcriptional regulator LmrA/YxaF-like C-terminal" evidence="5">
    <location>
        <begin position="92"/>
        <end position="193"/>
    </location>
</feature>
<evidence type="ECO:0000256" key="1">
    <source>
        <dbReference type="ARBA" id="ARBA00023015"/>
    </source>
</evidence>
<protein>
    <submittedName>
        <fullName evidence="6">TetR/AcrR family transcriptional regulator</fullName>
    </submittedName>
</protein>
<dbReference type="Gene3D" id="1.10.357.10">
    <property type="entry name" value="Tetracycline Repressor, domain 2"/>
    <property type="match status" value="1"/>
</dbReference>
<dbReference type="SUPFAM" id="SSF46689">
    <property type="entry name" value="Homeodomain-like"/>
    <property type="match status" value="1"/>
</dbReference>
<dbReference type="Proteomes" id="UP000315759">
    <property type="component" value="Unassembled WGS sequence"/>
</dbReference>
<gene>
    <name evidence="6" type="ORF">D8S82_00770</name>
</gene>
<organism evidence="6 7">
    <name type="scientific">Mycolicibacterium hodleri</name>
    <dbReference type="NCBI Taxonomy" id="49897"/>
    <lineage>
        <taxon>Bacteria</taxon>
        <taxon>Bacillati</taxon>
        <taxon>Actinomycetota</taxon>
        <taxon>Actinomycetes</taxon>
        <taxon>Mycobacteriales</taxon>
        <taxon>Mycobacteriaceae</taxon>
        <taxon>Mycolicibacterium</taxon>
    </lineage>
</organism>
<keyword evidence="7" id="KW-1185">Reference proteome</keyword>
<dbReference type="EMBL" id="VIFX01000001">
    <property type="protein sequence ID" value="TQR88572.1"/>
    <property type="molecule type" value="Genomic_DNA"/>
</dbReference>
<dbReference type="PANTHER" id="PTHR47506:SF3">
    <property type="entry name" value="HTH-TYPE TRANSCRIPTIONAL REGULATOR LMRA"/>
    <property type="match status" value="1"/>
</dbReference>
<evidence type="ECO:0000259" key="5">
    <source>
        <dbReference type="Pfam" id="PF21993"/>
    </source>
</evidence>
<evidence type="ECO:0000259" key="4">
    <source>
        <dbReference type="Pfam" id="PF00440"/>
    </source>
</evidence>
<dbReference type="PANTHER" id="PTHR47506">
    <property type="entry name" value="TRANSCRIPTIONAL REGULATORY PROTEIN"/>
    <property type="match status" value="1"/>
</dbReference>
<name>A0A544W8K4_9MYCO</name>
<reference evidence="6 7" key="1">
    <citation type="submission" date="2018-10" db="EMBL/GenBank/DDBJ databases">
        <title>Draft genome of Mycobacterium hodleri strain B.</title>
        <authorList>
            <person name="Amande T.J."/>
            <person name="Mcgenity T.J."/>
        </authorList>
    </citation>
    <scope>NUCLEOTIDE SEQUENCE [LARGE SCALE GENOMIC DNA]</scope>
    <source>
        <strain evidence="6 7">B</strain>
    </source>
</reference>
<evidence type="ECO:0000313" key="7">
    <source>
        <dbReference type="Proteomes" id="UP000315759"/>
    </source>
</evidence>
<proteinExistence type="predicted"/>
<keyword evidence="2" id="KW-0238">DNA-binding</keyword>
<dbReference type="InterPro" id="IPR054156">
    <property type="entry name" value="YxaF_TetR_C"/>
</dbReference>
<sequence>MFATRAPGAGEVREAAVEGPKKRLISCTIALVRRRGVGATGIADIIELSGAARRSLYNHFPDGKMQLMVEATRYAGADMTTALEQFTAADEPLDSLSAFITYWKSVMTADDFRSGCPIAMAALGSFDTPELAREAASVFSSWNDALAEQLRRSGLTGTSAASLASFTVSAVEGAIVQCIAYRSTSPLDSAHEHLAEALKVHLSPPVLATVEPKT</sequence>
<comment type="caution">
    <text evidence="6">The sequence shown here is derived from an EMBL/GenBank/DDBJ whole genome shotgun (WGS) entry which is preliminary data.</text>
</comment>